<dbReference type="EMBL" id="CP159510">
    <property type="protein sequence ID" value="XCJ17770.1"/>
    <property type="molecule type" value="Genomic_DNA"/>
</dbReference>
<dbReference type="InterPro" id="IPR010997">
    <property type="entry name" value="HRDC-like_sf"/>
</dbReference>
<dbReference type="PANTHER" id="PTHR13710:SF105">
    <property type="entry name" value="ATP-DEPENDENT DNA HELICASE Q1"/>
    <property type="match status" value="1"/>
</dbReference>
<evidence type="ECO:0000259" key="19">
    <source>
        <dbReference type="PROSITE" id="PS51194"/>
    </source>
</evidence>
<evidence type="ECO:0000256" key="8">
    <source>
        <dbReference type="ARBA" id="ARBA00022806"/>
    </source>
</evidence>
<evidence type="ECO:0000256" key="13">
    <source>
        <dbReference type="ARBA" id="ARBA00023204"/>
    </source>
</evidence>
<dbReference type="GO" id="GO:0005737">
    <property type="term" value="C:cytoplasm"/>
    <property type="evidence" value="ECO:0007669"/>
    <property type="project" value="TreeGrafter"/>
</dbReference>
<organism evidence="20">
    <name type="scientific">Sporolactobacillus sp. Y61</name>
    <dbReference type="NCBI Taxonomy" id="3160863"/>
    <lineage>
        <taxon>Bacteria</taxon>
        <taxon>Bacillati</taxon>
        <taxon>Bacillota</taxon>
        <taxon>Bacilli</taxon>
        <taxon>Bacillales</taxon>
        <taxon>Sporolactobacillaceae</taxon>
        <taxon>Sporolactobacillus</taxon>
    </lineage>
</organism>
<dbReference type="PROSITE" id="PS51192">
    <property type="entry name" value="HELICASE_ATP_BIND_1"/>
    <property type="match status" value="1"/>
</dbReference>
<evidence type="ECO:0000256" key="1">
    <source>
        <dbReference type="ARBA" id="ARBA00001946"/>
    </source>
</evidence>
<sequence>MDAALNVLKRYFGYDSFRKGQEKIISDLLAGRDTVAIMPTGGGKSVCYQIPAMLMPGAVLVISPLISLMKDQVDALKDIGIPAGFINSSLSHSETDERMAAAAAGRYKLLYIAPERLEQPVFVRMLKRMNLSLVAVDEAHCISQWGHDFRPSYRRIADLLDGLQPKPVVAALTATATPEVTADICHLLHIPESQVVATGFARDNLLFRVVRGQNRDAFLMDYLRKNSGQPGIIYAATRREVDRLYGQLHRRGVAAGRYHAGLSEKTRAENQERFLYDDISVLVATNAFGMGVNKSNVRYIIHYNMPRNIEAYYQEAGRAGRDDEKSDCILLFSPQDIRLQRFFIEQSDMDDVLKAKEFRKLDQMIGYCHAESCLQAYILRYFGEKNPAPCHHCGNCLDTREKADVTVTAQKVLSCVKRMRERYGKTMVAKVLAGASDQKLTRFRLDRLPTYGLMKDQTQRQISDFIDYLTGEQYLALRGGAYPTLCLTPRAVPVLKGERKVYKKARVRAEQLVVDDALFDQLKQVRKRLAGKEYVPPYIIFSDQSLREMSARLPATDHDFLMIRGVGQQKLEKYGRIFMEAIANFEAKTATPAKKGI</sequence>
<keyword evidence="8 20" id="KW-0347">Helicase</keyword>
<evidence type="ECO:0000256" key="14">
    <source>
        <dbReference type="ARBA" id="ARBA00023235"/>
    </source>
</evidence>
<dbReference type="GO" id="GO:0046872">
    <property type="term" value="F:metal ion binding"/>
    <property type="evidence" value="ECO:0007669"/>
    <property type="project" value="UniProtKB-KW"/>
</dbReference>
<keyword evidence="13" id="KW-0234">DNA repair</keyword>
<dbReference type="InterPro" id="IPR001650">
    <property type="entry name" value="Helicase_C-like"/>
</dbReference>
<dbReference type="GO" id="GO:0043138">
    <property type="term" value="F:3'-5' DNA helicase activity"/>
    <property type="evidence" value="ECO:0007669"/>
    <property type="project" value="UniProtKB-EC"/>
</dbReference>
<keyword evidence="12" id="KW-0233">DNA recombination</keyword>
<feature type="domain" description="Helicase C-terminal" evidence="19">
    <location>
        <begin position="218"/>
        <end position="366"/>
    </location>
</feature>
<dbReference type="InterPro" id="IPR011545">
    <property type="entry name" value="DEAD/DEAH_box_helicase_dom"/>
</dbReference>
<feature type="domain" description="HRDC" evidence="17">
    <location>
        <begin position="512"/>
        <end position="592"/>
    </location>
</feature>
<dbReference type="InterPro" id="IPR018982">
    <property type="entry name" value="RQC_domain"/>
</dbReference>
<evidence type="ECO:0000256" key="12">
    <source>
        <dbReference type="ARBA" id="ARBA00023172"/>
    </source>
</evidence>
<dbReference type="GO" id="GO:0006260">
    <property type="term" value="P:DNA replication"/>
    <property type="evidence" value="ECO:0007669"/>
    <property type="project" value="InterPro"/>
</dbReference>
<dbReference type="InterPro" id="IPR036388">
    <property type="entry name" value="WH-like_DNA-bd_sf"/>
</dbReference>
<comment type="catalytic activity">
    <reaction evidence="15">
        <text>Couples ATP hydrolysis with the unwinding of duplex DNA by translocating in the 3'-5' direction.</text>
        <dbReference type="EC" id="5.6.2.4"/>
    </reaction>
</comment>
<dbReference type="Pfam" id="PF00570">
    <property type="entry name" value="HRDC"/>
    <property type="match status" value="1"/>
</dbReference>
<dbReference type="SUPFAM" id="SSF47819">
    <property type="entry name" value="HRDC-like"/>
    <property type="match status" value="1"/>
</dbReference>
<evidence type="ECO:0000256" key="9">
    <source>
        <dbReference type="ARBA" id="ARBA00022833"/>
    </source>
</evidence>
<evidence type="ECO:0000256" key="7">
    <source>
        <dbReference type="ARBA" id="ARBA00022801"/>
    </source>
</evidence>
<evidence type="ECO:0000256" key="16">
    <source>
        <dbReference type="NCBIfam" id="TIGR01389"/>
    </source>
</evidence>
<keyword evidence="10" id="KW-0067">ATP-binding</keyword>
<keyword evidence="11" id="KW-0238">DNA-binding</keyword>
<dbReference type="AlphaFoldDB" id="A0AAU8IGW1"/>
<evidence type="ECO:0000256" key="10">
    <source>
        <dbReference type="ARBA" id="ARBA00022840"/>
    </source>
</evidence>
<evidence type="ECO:0000313" key="20">
    <source>
        <dbReference type="EMBL" id="XCJ17770.1"/>
    </source>
</evidence>
<protein>
    <recommendedName>
        <fullName evidence="16">DNA helicase RecQ</fullName>
        <ecNumber evidence="16">5.6.2.4</ecNumber>
    </recommendedName>
</protein>
<comment type="cofactor">
    <cofactor evidence="1">
        <name>Mg(2+)</name>
        <dbReference type="ChEBI" id="CHEBI:18420"/>
    </cofactor>
</comment>
<dbReference type="GO" id="GO:0043590">
    <property type="term" value="C:bacterial nucleoid"/>
    <property type="evidence" value="ECO:0007669"/>
    <property type="project" value="TreeGrafter"/>
</dbReference>
<dbReference type="SUPFAM" id="SSF52540">
    <property type="entry name" value="P-loop containing nucleoside triphosphate hydrolases"/>
    <property type="match status" value="1"/>
</dbReference>
<comment type="similarity">
    <text evidence="3">Belongs to the helicase family. RecQ subfamily.</text>
</comment>
<dbReference type="Pfam" id="PF09382">
    <property type="entry name" value="RQC"/>
    <property type="match status" value="1"/>
</dbReference>
<dbReference type="CDD" id="cd17920">
    <property type="entry name" value="DEXHc_RecQ"/>
    <property type="match status" value="1"/>
</dbReference>
<dbReference type="PROSITE" id="PS51194">
    <property type="entry name" value="HELICASE_CTER"/>
    <property type="match status" value="1"/>
</dbReference>
<dbReference type="SMART" id="SM00487">
    <property type="entry name" value="DEXDc"/>
    <property type="match status" value="1"/>
</dbReference>
<evidence type="ECO:0000256" key="5">
    <source>
        <dbReference type="ARBA" id="ARBA00022741"/>
    </source>
</evidence>
<reference evidence="20" key="1">
    <citation type="submission" date="2024-06" db="EMBL/GenBank/DDBJ databases">
        <authorList>
            <person name="Fan A."/>
            <person name="Zhang F.Y."/>
            <person name="Zhang L."/>
        </authorList>
    </citation>
    <scope>NUCLEOTIDE SEQUENCE</scope>
    <source>
        <strain evidence="20">Y61</strain>
    </source>
</reference>
<dbReference type="Pfam" id="PF16124">
    <property type="entry name" value="RecQ_Zn_bind"/>
    <property type="match status" value="1"/>
</dbReference>
<dbReference type="PROSITE" id="PS50967">
    <property type="entry name" value="HRDC"/>
    <property type="match status" value="1"/>
</dbReference>
<dbReference type="InterPro" id="IPR044876">
    <property type="entry name" value="HRDC_dom_sf"/>
</dbReference>
<dbReference type="GO" id="GO:0016787">
    <property type="term" value="F:hydrolase activity"/>
    <property type="evidence" value="ECO:0007669"/>
    <property type="project" value="UniProtKB-KW"/>
</dbReference>
<dbReference type="InterPro" id="IPR002121">
    <property type="entry name" value="HRDC_dom"/>
</dbReference>
<keyword evidence="7" id="KW-0378">Hydrolase</keyword>
<dbReference type="Gene3D" id="3.40.50.300">
    <property type="entry name" value="P-loop containing nucleotide triphosphate hydrolases"/>
    <property type="match status" value="2"/>
</dbReference>
<dbReference type="InterPro" id="IPR027417">
    <property type="entry name" value="P-loop_NTPase"/>
</dbReference>
<dbReference type="SUPFAM" id="SSF46785">
    <property type="entry name" value="Winged helix' DNA-binding domain"/>
    <property type="match status" value="1"/>
</dbReference>
<evidence type="ECO:0000259" key="18">
    <source>
        <dbReference type="PROSITE" id="PS51192"/>
    </source>
</evidence>
<keyword evidence="14" id="KW-0413">Isomerase</keyword>
<keyword evidence="9" id="KW-0862">Zinc</keyword>
<evidence type="ECO:0000256" key="6">
    <source>
        <dbReference type="ARBA" id="ARBA00022763"/>
    </source>
</evidence>
<evidence type="ECO:0000256" key="4">
    <source>
        <dbReference type="ARBA" id="ARBA00022723"/>
    </source>
</evidence>
<evidence type="ECO:0000259" key="17">
    <source>
        <dbReference type="PROSITE" id="PS50967"/>
    </source>
</evidence>
<dbReference type="GO" id="GO:0009378">
    <property type="term" value="F:four-way junction helicase activity"/>
    <property type="evidence" value="ECO:0007669"/>
    <property type="project" value="TreeGrafter"/>
</dbReference>
<name>A0AAU8IGW1_9BACL</name>
<dbReference type="InterPro" id="IPR014001">
    <property type="entry name" value="Helicase_ATP-bd"/>
</dbReference>
<evidence type="ECO:0000256" key="2">
    <source>
        <dbReference type="ARBA" id="ARBA00001947"/>
    </source>
</evidence>
<dbReference type="InterPro" id="IPR006293">
    <property type="entry name" value="DNA_helicase_ATP-dep_RecQ_bac"/>
</dbReference>
<dbReference type="Gene3D" id="1.10.150.80">
    <property type="entry name" value="HRDC domain"/>
    <property type="match status" value="1"/>
</dbReference>
<dbReference type="GO" id="GO:0009432">
    <property type="term" value="P:SOS response"/>
    <property type="evidence" value="ECO:0007669"/>
    <property type="project" value="UniProtKB-UniRule"/>
</dbReference>
<evidence type="ECO:0000256" key="11">
    <source>
        <dbReference type="ARBA" id="ARBA00023125"/>
    </source>
</evidence>
<dbReference type="SMART" id="SM00341">
    <property type="entry name" value="HRDC"/>
    <property type="match status" value="1"/>
</dbReference>
<dbReference type="Pfam" id="PF00271">
    <property type="entry name" value="Helicase_C"/>
    <property type="match status" value="1"/>
</dbReference>
<dbReference type="SMART" id="SM00956">
    <property type="entry name" value="RQC"/>
    <property type="match status" value="1"/>
</dbReference>
<proteinExistence type="inferred from homology"/>
<keyword evidence="6" id="KW-0227">DNA damage</keyword>
<keyword evidence="4" id="KW-0479">Metal-binding</keyword>
<dbReference type="GO" id="GO:0006281">
    <property type="term" value="P:DNA repair"/>
    <property type="evidence" value="ECO:0007669"/>
    <property type="project" value="UniProtKB-KW"/>
</dbReference>
<dbReference type="InterPro" id="IPR032284">
    <property type="entry name" value="RecQ_Zn-bd"/>
</dbReference>
<dbReference type="NCBIfam" id="TIGR01389">
    <property type="entry name" value="recQ"/>
    <property type="match status" value="1"/>
</dbReference>
<dbReference type="GO" id="GO:0006310">
    <property type="term" value="P:DNA recombination"/>
    <property type="evidence" value="ECO:0007669"/>
    <property type="project" value="UniProtKB-UniRule"/>
</dbReference>
<dbReference type="SMART" id="SM00490">
    <property type="entry name" value="HELICc"/>
    <property type="match status" value="1"/>
</dbReference>
<dbReference type="RefSeq" id="WP_353948882.1">
    <property type="nucleotide sequence ID" value="NZ_CP159510.1"/>
</dbReference>
<dbReference type="GO" id="GO:0005524">
    <property type="term" value="F:ATP binding"/>
    <property type="evidence" value="ECO:0007669"/>
    <property type="project" value="UniProtKB-KW"/>
</dbReference>
<evidence type="ECO:0000256" key="15">
    <source>
        <dbReference type="ARBA" id="ARBA00034617"/>
    </source>
</evidence>
<dbReference type="Gene3D" id="1.10.10.10">
    <property type="entry name" value="Winged helix-like DNA-binding domain superfamily/Winged helix DNA-binding domain"/>
    <property type="match status" value="1"/>
</dbReference>
<dbReference type="GO" id="GO:0030894">
    <property type="term" value="C:replisome"/>
    <property type="evidence" value="ECO:0007669"/>
    <property type="project" value="TreeGrafter"/>
</dbReference>
<dbReference type="Pfam" id="PF00270">
    <property type="entry name" value="DEAD"/>
    <property type="match status" value="1"/>
</dbReference>
<dbReference type="GO" id="GO:0003677">
    <property type="term" value="F:DNA binding"/>
    <property type="evidence" value="ECO:0007669"/>
    <property type="project" value="UniProtKB-KW"/>
</dbReference>
<dbReference type="NCBIfam" id="TIGR00614">
    <property type="entry name" value="recQ_fam"/>
    <property type="match status" value="1"/>
</dbReference>
<dbReference type="EC" id="5.6.2.4" evidence="16"/>
<feature type="domain" description="Helicase ATP-binding" evidence="18">
    <location>
        <begin position="25"/>
        <end position="194"/>
    </location>
</feature>
<evidence type="ECO:0000256" key="3">
    <source>
        <dbReference type="ARBA" id="ARBA00005446"/>
    </source>
</evidence>
<dbReference type="InterPro" id="IPR004589">
    <property type="entry name" value="DNA_helicase_ATP-dep_RecQ"/>
</dbReference>
<dbReference type="InterPro" id="IPR036390">
    <property type="entry name" value="WH_DNA-bd_sf"/>
</dbReference>
<dbReference type="FunFam" id="3.40.50.300:FF:000296">
    <property type="entry name" value="ATP-dependent DNA helicase RecQ"/>
    <property type="match status" value="1"/>
</dbReference>
<gene>
    <name evidence="20" type="primary">recQ</name>
    <name evidence="20" type="ORF">ABNN70_04620</name>
</gene>
<comment type="cofactor">
    <cofactor evidence="2">
        <name>Zn(2+)</name>
        <dbReference type="ChEBI" id="CHEBI:29105"/>
    </cofactor>
</comment>
<keyword evidence="5" id="KW-0547">Nucleotide-binding</keyword>
<dbReference type="PANTHER" id="PTHR13710">
    <property type="entry name" value="DNA HELICASE RECQ FAMILY MEMBER"/>
    <property type="match status" value="1"/>
</dbReference>
<accession>A0AAU8IGW1</accession>